<dbReference type="EMBL" id="CP058559">
    <property type="protein sequence ID" value="QNO16553.1"/>
    <property type="molecule type" value="Genomic_DNA"/>
</dbReference>
<dbReference type="AlphaFoldDB" id="A0A7G9WCZ1"/>
<proteinExistence type="predicted"/>
<name>A0A7G9WCZ1_ALKCA</name>
<sequence length="224" mass="25615">MAFQLTDSADRAGHFWLTLLTLVFAQVLNFSYMVFTMTKVKEPHSPFPAFTGIGSAVFLYNVAVFVSMFLFWIYLEVSLSWYITIHLLNLLIFVVGGGFSSIFLMTASNKEMVTKNNVNRLKNLVISVEDIIRYVSNLKNKNELEDLANSLEKLRDKLRYSDPETGNEVSVIEEQIENHIDTLVNRVISSKEHMVLKNQEDICTYIQSILDTVDKRNSVLSSIK</sequence>
<keyword evidence="3" id="KW-1185">Reference proteome</keyword>
<evidence type="ECO:0000313" key="3">
    <source>
        <dbReference type="Proteomes" id="UP000516160"/>
    </source>
</evidence>
<feature type="transmembrane region" description="Helical" evidence="1">
    <location>
        <begin position="81"/>
        <end position="105"/>
    </location>
</feature>
<feature type="transmembrane region" description="Helical" evidence="1">
    <location>
        <begin position="47"/>
        <end position="75"/>
    </location>
</feature>
<accession>A0A7G9WCZ1</accession>
<dbReference type="Proteomes" id="UP000516160">
    <property type="component" value="Chromosome"/>
</dbReference>
<evidence type="ECO:0000256" key="1">
    <source>
        <dbReference type="SAM" id="Phobius"/>
    </source>
</evidence>
<keyword evidence="1" id="KW-0472">Membrane</keyword>
<keyword evidence="1" id="KW-0812">Transmembrane</keyword>
<feature type="transmembrane region" description="Helical" evidence="1">
    <location>
        <begin position="15"/>
        <end position="35"/>
    </location>
</feature>
<dbReference type="RefSeq" id="WP_213166946.1">
    <property type="nucleotide sequence ID" value="NZ_CP058559.1"/>
</dbReference>
<organism evidence="2 3">
    <name type="scientific">Alkalicella caledoniensis</name>
    <dbReference type="NCBI Taxonomy" id="2731377"/>
    <lineage>
        <taxon>Bacteria</taxon>
        <taxon>Bacillati</taxon>
        <taxon>Bacillota</taxon>
        <taxon>Clostridia</taxon>
        <taxon>Eubacteriales</taxon>
        <taxon>Proteinivoracaceae</taxon>
        <taxon>Alkalicella</taxon>
    </lineage>
</organism>
<protein>
    <submittedName>
        <fullName evidence="2">Uncharacterized protein</fullName>
    </submittedName>
</protein>
<gene>
    <name evidence="2" type="ORF">HYG86_18125</name>
</gene>
<evidence type="ECO:0000313" key="2">
    <source>
        <dbReference type="EMBL" id="QNO16553.1"/>
    </source>
</evidence>
<keyword evidence="1" id="KW-1133">Transmembrane helix</keyword>
<reference evidence="2 3" key="1">
    <citation type="submission" date="2020-07" db="EMBL/GenBank/DDBJ databases">
        <title>Alkalicella. sp. LB2 genome.</title>
        <authorList>
            <person name="Postec A."/>
            <person name="Quemeneur M."/>
        </authorList>
    </citation>
    <scope>NUCLEOTIDE SEQUENCE [LARGE SCALE GENOMIC DNA]</scope>
    <source>
        <strain evidence="2 3">LB2</strain>
    </source>
</reference>
<dbReference type="KEGG" id="acae:HYG86_18125"/>